<protein>
    <submittedName>
        <fullName evidence="3">DUF2662 domain-containing protein</fullName>
    </submittedName>
</protein>
<evidence type="ECO:0000259" key="2">
    <source>
        <dbReference type="PROSITE" id="PS50006"/>
    </source>
</evidence>
<dbReference type="CDD" id="cd00060">
    <property type="entry name" value="FHA"/>
    <property type="match status" value="1"/>
</dbReference>
<dbReference type="PANTHER" id="PTHR23308">
    <property type="entry name" value="NUCLEAR INHIBITOR OF PROTEIN PHOSPHATASE-1"/>
    <property type="match status" value="1"/>
</dbReference>
<name>A0ABW9QTL1_9ACTN</name>
<reference evidence="3 4" key="1">
    <citation type="submission" date="2019-11" db="EMBL/GenBank/DDBJ databases">
        <title>Acidiferrimicrobium australis gen. nov., sp. nov., an acidophilic and obligately heterotrophic, member of the Actinobacteria that catalyses dissimilatory oxido- reduction of iron isolated from metal-rich acidic water in Chile.</title>
        <authorList>
            <person name="Gonzalez D."/>
            <person name="Huber K."/>
            <person name="Hedrich S."/>
            <person name="Rojas-Villalobos C."/>
            <person name="Quatrini R."/>
            <person name="Dinamarca M.A."/>
            <person name="Schwarz A."/>
            <person name="Canales C."/>
            <person name="Nancucheo I."/>
        </authorList>
    </citation>
    <scope>NUCLEOTIDE SEQUENCE [LARGE SCALE GENOMIC DNA]</scope>
    <source>
        <strain evidence="3 4">USS-CCA1</strain>
    </source>
</reference>
<accession>A0ABW9QTL1</accession>
<dbReference type="Proteomes" id="UP000437736">
    <property type="component" value="Unassembled WGS sequence"/>
</dbReference>
<dbReference type="SUPFAM" id="SSF49879">
    <property type="entry name" value="SMAD/FHA domain"/>
    <property type="match status" value="1"/>
</dbReference>
<proteinExistence type="predicted"/>
<evidence type="ECO:0000256" key="1">
    <source>
        <dbReference type="ARBA" id="ARBA00022553"/>
    </source>
</evidence>
<dbReference type="SMART" id="SM00240">
    <property type="entry name" value="FHA"/>
    <property type="match status" value="1"/>
</dbReference>
<dbReference type="PROSITE" id="PS50006">
    <property type="entry name" value="FHA_DOMAIN"/>
    <property type="match status" value="1"/>
</dbReference>
<keyword evidence="1" id="KW-0597">Phosphoprotein</keyword>
<dbReference type="EMBL" id="WJHE01000405">
    <property type="protein sequence ID" value="MST32841.1"/>
    <property type="molecule type" value="Genomic_DNA"/>
</dbReference>
<dbReference type="InterPro" id="IPR042287">
    <property type="entry name" value="FhaA_N_sf"/>
</dbReference>
<dbReference type="Pfam" id="PF00498">
    <property type="entry name" value="FHA"/>
    <property type="match status" value="1"/>
</dbReference>
<dbReference type="InterPro" id="IPR022128">
    <property type="entry name" value="FhaA_N"/>
</dbReference>
<evidence type="ECO:0000313" key="4">
    <source>
        <dbReference type="Proteomes" id="UP000437736"/>
    </source>
</evidence>
<sequence>MGLQQFERRLERVVEGVFARAFRSGLQPVEIGRRLTREMDLQRTLAPRGTLTPNHFVITLSPEDADRFAPIEDELVTELVSVARDHAAREDYVFIGPVIVELEVDEHLVEGTLDLASEMTRTGGGATVVLGDGRRIPLGSNPLVIGRLPECDVVLADGNVSRRHAEIRPHGDGWVLADLGSTNGTRLNGFRLTAPRELRSGDEIAVGNSLLHFEMA</sequence>
<dbReference type="Pfam" id="PF12401">
    <property type="entry name" value="FhaA_N"/>
    <property type="match status" value="1"/>
</dbReference>
<dbReference type="InterPro" id="IPR050923">
    <property type="entry name" value="Cell_Proc_Reg/RNA_Proc"/>
</dbReference>
<evidence type="ECO:0000313" key="3">
    <source>
        <dbReference type="EMBL" id="MST32841.1"/>
    </source>
</evidence>
<dbReference type="InterPro" id="IPR008984">
    <property type="entry name" value="SMAD_FHA_dom_sf"/>
</dbReference>
<comment type="caution">
    <text evidence="3">The sequence shown here is derived from an EMBL/GenBank/DDBJ whole genome shotgun (WGS) entry which is preliminary data.</text>
</comment>
<keyword evidence="4" id="KW-1185">Reference proteome</keyword>
<dbReference type="InterPro" id="IPR000253">
    <property type="entry name" value="FHA_dom"/>
</dbReference>
<dbReference type="Gene3D" id="3.30.2320.60">
    <property type="entry name" value="FhaA, phosphopeptide-binding domain (DUF3662)"/>
    <property type="match status" value="1"/>
</dbReference>
<organism evidence="3 4">
    <name type="scientific">Acidiferrimicrobium australe</name>
    <dbReference type="NCBI Taxonomy" id="2664430"/>
    <lineage>
        <taxon>Bacteria</taxon>
        <taxon>Bacillati</taxon>
        <taxon>Actinomycetota</taxon>
        <taxon>Acidimicrobiia</taxon>
        <taxon>Acidimicrobiales</taxon>
        <taxon>Acidimicrobiaceae</taxon>
        <taxon>Acidiferrimicrobium</taxon>
    </lineage>
</organism>
<feature type="domain" description="FHA" evidence="2">
    <location>
        <begin position="143"/>
        <end position="192"/>
    </location>
</feature>
<dbReference type="Gene3D" id="2.60.200.20">
    <property type="match status" value="1"/>
</dbReference>
<gene>
    <name evidence="3" type="ORF">GHK86_08925</name>
</gene>